<dbReference type="Proteomes" id="UP001385499">
    <property type="component" value="Unassembled WGS sequence"/>
</dbReference>
<keyword evidence="2" id="KW-0808">Transferase</keyword>
<dbReference type="PANTHER" id="PTHR47237">
    <property type="entry name" value="SLL0310 PROTEIN"/>
    <property type="match status" value="1"/>
</dbReference>
<proteinExistence type="predicted"/>
<dbReference type="CDD" id="cd04301">
    <property type="entry name" value="NAT_SF"/>
    <property type="match status" value="1"/>
</dbReference>
<dbReference type="InterPro" id="IPR016181">
    <property type="entry name" value="Acyl_CoA_acyltransferase"/>
</dbReference>
<organism evidence="2 3">
    <name type="scientific">Roseibium algae</name>
    <dbReference type="NCBI Taxonomy" id="3123038"/>
    <lineage>
        <taxon>Bacteria</taxon>
        <taxon>Pseudomonadati</taxon>
        <taxon>Pseudomonadota</taxon>
        <taxon>Alphaproteobacteria</taxon>
        <taxon>Hyphomicrobiales</taxon>
        <taxon>Stappiaceae</taxon>
        <taxon>Roseibium</taxon>
    </lineage>
</organism>
<comment type="caution">
    <text evidence="2">The sequence shown here is derived from an EMBL/GenBank/DDBJ whole genome shotgun (WGS) entry which is preliminary data.</text>
</comment>
<protein>
    <submittedName>
        <fullName evidence="2">GNAT family N-acetyltransferase</fullName>
        <ecNumber evidence="2">2.3.1.-</ecNumber>
    </submittedName>
</protein>
<keyword evidence="2" id="KW-0012">Acyltransferase</keyword>
<dbReference type="Gene3D" id="3.40.630.30">
    <property type="match status" value="1"/>
</dbReference>
<evidence type="ECO:0000259" key="1">
    <source>
        <dbReference type="PROSITE" id="PS51186"/>
    </source>
</evidence>
<dbReference type="Gene3D" id="3.40.630.90">
    <property type="match status" value="1"/>
</dbReference>
<gene>
    <name evidence="2" type="ORF">V6575_10395</name>
</gene>
<dbReference type="InterPro" id="IPR000182">
    <property type="entry name" value="GNAT_dom"/>
</dbReference>
<sequence length="284" mass="31570">MTASPLEIRTMSEADLVLALTWAKEEGWNPGLEDLEPYRAADPGGFFMAWNEGEPVSCISAIRYGETYGFIGFYICRPEHRGKGYGMSIWDHGIKHLEGRTIGLDGVVAQQDNYRESGFEFAHRTLQQSGLSMVDTPMDSRLCTLGQGIFPSIWDYDRAFVPAERTDFLKLWCAPMLDTRRGFAFVEDGTVKGYGVIRQCHDGFNIGPLFADTPEIADTLFRALAGQVKGQTIHLNTPETNQAALALAERYELSPSFEAARMYKGPAPDLPLDKTFGTTTFELG</sequence>
<dbReference type="EMBL" id="JBAKIA010000005">
    <property type="protein sequence ID" value="MEJ8474496.1"/>
    <property type="molecule type" value="Genomic_DNA"/>
</dbReference>
<name>A0ABU8TL89_9HYPH</name>
<feature type="domain" description="N-acetyltransferase" evidence="1">
    <location>
        <begin position="6"/>
        <end position="143"/>
    </location>
</feature>
<dbReference type="EC" id="2.3.1.-" evidence="2"/>
<keyword evidence="3" id="KW-1185">Reference proteome</keyword>
<dbReference type="GO" id="GO:0016746">
    <property type="term" value="F:acyltransferase activity"/>
    <property type="evidence" value="ECO:0007669"/>
    <property type="project" value="UniProtKB-KW"/>
</dbReference>
<dbReference type="InterPro" id="IPR041496">
    <property type="entry name" value="YitH/HolE_GNAT"/>
</dbReference>
<dbReference type="PROSITE" id="PS51186">
    <property type="entry name" value="GNAT"/>
    <property type="match status" value="1"/>
</dbReference>
<dbReference type="InterPro" id="IPR052729">
    <property type="entry name" value="Acyl/Acetyltrans_Enzymes"/>
</dbReference>
<dbReference type="RefSeq" id="WP_340274243.1">
    <property type="nucleotide sequence ID" value="NZ_JBAKIA010000005.1"/>
</dbReference>
<evidence type="ECO:0000313" key="2">
    <source>
        <dbReference type="EMBL" id="MEJ8474496.1"/>
    </source>
</evidence>
<dbReference type="Pfam" id="PF18014">
    <property type="entry name" value="Acetyltransf_18"/>
    <property type="match status" value="1"/>
</dbReference>
<reference evidence="2 3" key="1">
    <citation type="submission" date="2024-02" db="EMBL/GenBank/DDBJ databases">
        <title>Roseibium algae sp. nov., isolated from marine alga (Grateloupia sp.), showing potential in myo-inositol conversion.</title>
        <authorList>
            <person name="Wang Y."/>
        </authorList>
    </citation>
    <scope>NUCLEOTIDE SEQUENCE [LARGE SCALE GENOMIC DNA]</scope>
    <source>
        <strain evidence="2 3">H3510</strain>
    </source>
</reference>
<dbReference type="PANTHER" id="PTHR47237:SF1">
    <property type="entry name" value="SLL0310 PROTEIN"/>
    <property type="match status" value="1"/>
</dbReference>
<dbReference type="SUPFAM" id="SSF55729">
    <property type="entry name" value="Acyl-CoA N-acyltransferases (Nat)"/>
    <property type="match status" value="1"/>
</dbReference>
<evidence type="ECO:0000313" key="3">
    <source>
        <dbReference type="Proteomes" id="UP001385499"/>
    </source>
</evidence>
<accession>A0ABU8TL89</accession>
<dbReference type="Pfam" id="PF00583">
    <property type="entry name" value="Acetyltransf_1"/>
    <property type="match status" value="1"/>
</dbReference>